<dbReference type="InterPro" id="IPR000620">
    <property type="entry name" value="EamA_dom"/>
</dbReference>
<feature type="transmembrane region" description="Helical" evidence="7">
    <location>
        <begin position="153"/>
        <end position="171"/>
    </location>
</feature>
<accession>A0AB38A628</accession>
<dbReference type="EMBL" id="FNSH01000001">
    <property type="protein sequence ID" value="SEB59741.1"/>
    <property type="molecule type" value="Genomic_DNA"/>
</dbReference>
<keyword evidence="5 7" id="KW-1133">Transmembrane helix</keyword>
<evidence type="ECO:0000256" key="6">
    <source>
        <dbReference type="ARBA" id="ARBA00023136"/>
    </source>
</evidence>
<dbReference type="InterPro" id="IPR037185">
    <property type="entry name" value="EmrE-like"/>
</dbReference>
<comment type="caution">
    <text evidence="9">The sequence shown here is derived from an EMBL/GenBank/DDBJ whole genome shotgun (WGS) entry which is preliminary data.</text>
</comment>
<comment type="similarity">
    <text evidence="2">Belongs to the EamA transporter family.</text>
</comment>
<dbReference type="AlphaFoldDB" id="A0AB38A628"/>
<organism evidence="9 10">
    <name type="scientific">Atopobium minutum</name>
    <dbReference type="NCBI Taxonomy" id="1381"/>
    <lineage>
        <taxon>Bacteria</taxon>
        <taxon>Bacillati</taxon>
        <taxon>Actinomycetota</taxon>
        <taxon>Coriobacteriia</taxon>
        <taxon>Coriobacteriales</taxon>
        <taxon>Atopobiaceae</taxon>
        <taxon>Atopobium</taxon>
    </lineage>
</organism>
<feature type="transmembrane region" description="Helical" evidence="7">
    <location>
        <begin position="59"/>
        <end position="80"/>
    </location>
</feature>
<gene>
    <name evidence="9" type="ORF">SAMN04489746_0697</name>
</gene>
<feature type="transmembrane region" description="Helical" evidence="7">
    <location>
        <begin position="95"/>
        <end position="116"/>
    </location>
</feature>
<feature type="transmembrane region" description="Helical" evidence="7">
    <location>
        <begin position="26"/>
        <end position="47"/>
    </location>
</feature>
<evidence type="ECO:0000256" key="4">
    <source>
        <dbReference type="ARBA" id="ARBA00022692"/>
    </source>
</evidence>
<feature type="transmembrane region" description="Helical" evidence="7">
    <location>
        <begin position="239"/>
        <end position="259"/>
    </location>
</feature>
<keyword evidence="3" id="KW-1003">Cell membrane</keyword>
<proteinExistence type="inferred from homology"/>
<keyword evidence="6 7" id="KW-0472">Membrane</keyword>
<evidence type="ECO:0000313" key="10">
    <source>
        <dbReference type="Proteomes" id="UP000183687"/>
    </source>
</evidence>
<name>A0AB38A628_9ACTN</name>
<dbReference type="PANTHER" id="PTHR32322:SF18">
    <property type="entry name" value="S-ADENOSYLMETHIONINE_S-ADENOSYLHOMOCYSTEINE TRANSPORTER"/>
    <property type="match status" value="1"/>
</dbReference>
<reference evidence="9 10" key="1">
    <citation type="submission" date="2016-10" db="EMBL/GenBank/DDBJ databases">
        <authorList>
            <person name="Varghese N."/>
            <person name="Submissions S."/>
        </authorList>
    </citation>
    <scope>NUCLEOTIDE SEQUENCE [LARGE SCALE GENOMIC DNA]</scope>
    <source>
        <strain evidence="9 10">DSM 20586</strain>
    </source>
</reference>
<dbReference type="GO" id="GO:0005886">
    <property type="term" value="C:plasma membrane"/>
    <property type="evidence" value="ECO:0007669"/>
    <property type="project" value="UniProtKB-SubCell"/>
</dbReference>
<dbReference type="RefSeq" id="WP_002563203.1">
    <property type="nucleotide sequence ID" value="NZ_CALJSN010000004.1"/>
</dbReference>
<feature type="transmembrane region" description="Helical" evidence="7">
    <location>
        <begin position="209"/>
        <end position="227"/>
    </location>
</feature>
<evidence type="ECO:0000256" key="7">
    <source>
        <dbReference type="SAM" id="Phobius"/>
    </source>
</evidence>
<feature type="transmembrane region" description="Helical" evidence="7">
    <location>
        <begin position="122"/>
        <end position="141"/>
    </location>
</feature>
<evidence type="ECO:0000259" key="8">
    <source>
        <dbReference type="Pfam" id="PF00892"/>
    </source>
</evidence>
<protein>
    <submittedName>
        <fullName evidence="9">Permease of the drug/metabolite transporter (DMT) superfamily</fullName>
    </submittedName>
</protein>
<feature type="domain" description="EamA" evidence="8">
    <location>
        <begin position="28"/>
        <end position="167"/>
    </location>
</feature>
<dbReference type="InterPro" id="IPR050638">
    <property type="entry name" value="AA-Vitamin_Transporters"/>
</dbReference>
<keyword evidence="4 7" id="KW-0812">Transmembrane</keyword>
<evidence type="ECO:0000313" key="9">
    <source>
        <dbReference type="EMBL" id="SEB59741.1"/>
    </source>
</evidence>
<comment type="subcellular location">
    <subcellularLocation>
        <location evidence="1">Cell membrane</location>
        <topology evidence="1">Multi-pass membrane protein</topology>
    </subcellularLocation>
</comment>
<dbReference type="Pfam" id="PF00892">
    <property type="entry name" value="EamA"/>
    <property type="match status" value="2"/>
</dbReference>
<sequence>MTNKLPQEYTDTEVKLESSKTAQKRLLRGVLITLAGGACWGINGTFVKILLEVYNIPELWLACVRELFASVLFLATAYVVNRSSLTSILKNKKDLFNLAWISIVSILMSNVSYVMTISYTNSATATVLQALSVVLVLFYVCVHNRRQPRGRELIGIVLAIGGTYLLATGGNPSELNVPLLGLIWGGACALSAAALAILPNDLLNRWGSFVVNGYAMLFSGLVLALYVQPWNYIPSIDAAGWVLIVFSIVVGTYGAYALFLQGLHEVGSVRASMLSTSEPLVAMISSILLLGTSFSVTDLIAFAMIIVMVYLTA</sequence>
<feature type="domain" description="EamA" evidence="8">
    <location>
        <begin position="180"/>
        <end position="312"/>
    </location>
</feature>
<evidence type="ECO:0000256" key="3">
    <source>
        <dbReference type="ARBA" id="ARBA00022475"/>
    </source>
</evidence>
<evidence type="ECO:0000256" key="1">
    <source>
        <dbReference type="ARBA" id="ARBA00004651"/>
    </source>
</evidence>
<dbReference type="SUPFAM" id="SSF103481">
    <property type="entry name" value="Multidrug resistance efflux transporter EmrE"/>
    <property type="match status" value="2"/>
</dbReference>
<evidence type="ECO:0000256" key="2">
    <source>
        <dbReference type="ARBA" id="ARBA00007362"/>
    </source>
</evidence>
<feature type="transmembrane region" description="Helical" evidence="7">
    <location>
        <begin position="280"/>
        <end position="311"/>
    </location>
</feature>
<dbReference type="PANTHER" id="PTHR32322">
    <property type="entry name" value="INNER MEMBRANE TRANSPORTER"/>
    <property type="match status" value="1"/>
</dbReference>
<dbReference type="Proteomes" id="UP000183687">
    <property type="component" value="Unassembled WGS sequence"/>
</dbReference>
<feature type="transmembrane region" description="Helical" evidence="7">
    <location>
        <begin position="177"/>
        <end position="197"/>
    </location>
</feature>
<evidence type="ECO:0000256" key="5">
    <source>
        <dbReference type="ARBA" id="ARBA00022989"/>
    </source>
</evidence>